<dbReference type="EMBL" id="MU277202">
    <property type="protein sequence ID" value="KAI0063662.1"/>
    <property type="molecule type" value="Genomic_DNA"/>
</dbReference>
<accession>A0ACB8T576</accession>
<reference evidence="1" key="1">
    <citation type="submission" date="2021-03" db="EMBL/GenBank/DDBJ databases">
        <authorList>
            <consortium name="DOE Joint Genome Institute"/>
            <person name="Ahrendt S."/>
            <person name="Looney B.P."/>
            <person name="Miyauchi S."/>
            <person name="Morin E."/>
            <person name="Drula E."/>
            <person name="Courty P.E."/>
            <person name="Chicoki N."/>
            <person name="Fauchery L."/>
            <person name="Kohler A."/>
            <person name="Kuo A."/>
            <person name="Labutti K."/>
            <person name="Pangilinan J."/>
            <person name="Lipzen A."/>
            <person name="Riley R."/>
            <person name="Andreopoulos W."/>
            <person name="He G."/>
            <person name="Johnson J."/>
            <person name="Barry K.W."/>
            <person name="Grigoriev I.V."/>
            <person name="Nagy L."/>
            <person name="Hibbett D."/>
            <person name="Henrissat B."/>
            <person name="Matheny P.B."/>
            <person name="Labbe J."/>
            <person name="Martin F."/>
        </authorList>
    </citation>
    <scope>NUCLEOTIDE SEQUENCE</scope>
    <source>
        <strain evidence="1">HHB10654</strain>
    </source>
</reference>
<comment type="caution">
    <text evidence="1">The sequence shown here is derived from an EMBL/GenBank/DDBJ whole genome shotgun (WGS) entry which is preliminary data.</text>
</comment>
<proteinExistence type="predicted"/>
<reference evidence="1" key="2">
    <citation type="journal article" date="2022" name="New Phytol.">
        <title>Evolutionary transition to the ectomycorrhizal habit in the genomes of a hyperdiverse lineage of mushroom-forming fungi.</title>
        <authorList>
            <person name="Looney B."/>
            <person name="Miyauchi S."/>
            <person name="Morin E."/>
            <person name="Drula E."/>
            <person name="Courty P.E."/>
            <person name="Kohler A."/>
            <person name="Kuo A."/>
            <person name="LaButti K."/>
            <person name="Pangilinan J."/>
            <person name="Lipzen A."/>
            <person name="Riley R."/>
            <person name="Andreopoulos W."/>
            <person name="He G."/>
            <person name="Johnson J."/>
            <person name="Nolan M."/>
            <person name="Tritt A."/>
            <person name="Barry K.W."/>
            <person name="Grigoriev I.V."/>
            <person name="Nagy L.G."/>
            <person name="Hibbett D."/>
            <person name="Henrissat B."/>
            <person name="Matheny P.B."/>
            <person name="Labbe J."/>
            <person name="Martin F.M."/>
        </authorList>
    </citation>
    <scope>NUCLEOTIDE SEQUENCE</scope>
    <source>
        <strain evidence="1">HHB10654</strain>
    </source>
</reference>
<organism evidence="1 2">
    <name type="scientific">Artomyces pyxidatus</name>
    <dbReference type="NCBI Taxonomy" id="48021"/>
    <lineage>
        <taxon>Eukaryota</taxon>
        <taxon>Fungi</taxon>
        <taxon>Dikarya</taxon>
        <taxon>Basidiomycota</taxon>
        <taxon>Agaricomycotina</taxon>
        <taxon>Agaricomycetes</taxon>
        <taxon>Russulales</taxon>
        <taxon>Auriscalpiaceae</taxon>
        <taxon>Artomyces</taxon>
    </lineage>
</organism>
<evidence type="ECO:0000313" key="2">
    <source>
        <dbReference type="Proteomes" id="UP000814140"/>
    </source>
</evidence>
<gene>
    <name evidence="1" type="ORF">BV25DRAFT_1915138</name>
</gene>
<evidence type="ECO:0000313" key="1">
    <source>
        <dbReference type="EMBL" id="KAI0063662.1"/>
    </source>
</evidence>
<sequence length="275" mass="31477">MTHPWPGSRRYSYADYKPKPTVLYIDTEEEANEQVVKLRGPIGFDLEWPYDSRTEISGRVALVQLCDDNLILLIHVSQIQNFPQRVKELIESTEVAKVGVCIRGDGAKLFRDFNILGSNLVELGKLAHHIDANFATKFYHGPIVSLANLVKSYLNRDLPKDAAVRASQWDEKLNERQRDYRIGPPTLQQLTAYTLWNSGYGLLGICVNMQVGEKPLGDRQAIDYIMEALEGNPSLPFLMNDLDDLRQMHFDAFKKDSVNVERIKRWKTQGRGEKR</sequence>
<name>A0ACB8T576_9AGAM</name>
<dbReference type="Proteomes" id="UP000814140">
    <property type="component" value="Unassembled WGS sequence"/>
</dbReference>
<keyword evidence="2" id="KW-1185">Reference proteome</keyword>
<protein>
    <submittedName>
        <fullName evidence="1">Ribonuclease H-like protein</fullName>
    </submittedName>
</protein>